<comment type="caution">
    <text evidence="1">The sequence shown here is derived from an EMBL/GenBank/DDBJ whole genome shotgun (WGS) entry which is preliminary data.</text>
</comment>
<accession>A0ABT7HTH9</accession>
<dbReference type="RefSeq" id="WP_284938864.1">
    <property type="nucleotide sequence ID" value="NZ_JANURM010000042.1"/>
</dbReference>
<evidence type="ECO:0000313" key="2">
    <source>
        <dbReference type="Proteomes" id="UP001173801"/>
    </source>
</evidence>
<keyword evidence="2" id="KW-1185">Reference proteome</keyword>
<sequence length="331" mass="37466">MKISKILTGFFGLIVATNLMASYTIKPLSELTFNNDTDGAINFSYENINIPLIYNIGQTDPSLIGLLDTSELYKTTGYTCDNKGSKPFICTSKHFFTGIVWSSNSVGGEILLDKETFERLNKDIIFLKRSNATRYSIPNKTPFMNVFIDKQGYLNAQFTRPSGGTSSAKTPKPIPFGQRVYIQANEYGENYEVAWKNLSTGEISSGKAGQQFALDDHNLSRAEFPYGKYNSDLDVVDLDDTFDDLRSVLNDINLKNFFWGPKVEMFEKLGTNDLSDMPVHQKGYPLQFDTNFANRVASDLFFNTNYFKENSLYVYVDNNGYPVVIDIRTKR</sequence>
<proteinExistence type="predicted"/>
<organism evidence="1 2">
    <name type="scientific">Campylobacter gastrosuis</name>
    <dbReference type="NCBI Taxonomy" id="2974576"/>
    <lineage>
        <taxon>Bacteria</taxon>
        <taxon>Pseudomonadati</taxon>
        <taxon>Campylobacterota</taxon>
        <taxon>Epsilonproteobacteria</taxon>
        <taxon>Campylobacterales</taxon>
        <taxon>Campylobacteraceae</taxon>
        <taxon>Campylobacter</taxon>
    </lineage>
</organism>
<reference evidence="1" key="2">
    <citation type="journal article" date="2023" name="Microorganisms">
        <title>Isolation and Genomic Characteristics of Cat-Borne Campylobacter felis sp. nov. and Sheep-Borne Campylobacter ovis sp. nov.</title>
        <authorList>
            <person name="Wang H."/>
            <person name="Li Y."/>
            <person name="Gu Y."/>
            <person name="Zhou G."/>
            <person name="Chen X."/>
            <person name="Zhang X."/>
            <person name="Shao Z."/>
            <person name="Zhang J."/>
            <person name="Zhang M."/>
        </authorList>
    </citation>
    <scope>NUCLEOTIDE SEQUENCE</scope>
    <source>
        <strain evidence="1">PS10</strain>
    </source>
</reference>
<name>A0ABT7HTH9_9BACT</name>
<reference evidence="1" key="1">
    <citation type="submission" date="2022-08" db="EMBL/GenBank/DDBJ databases">
        <authorList>
            <person name="Wang H."/>
        </authorList>
    </citation>
    <scope>NUCLEOTIDE SEQUENCE</scope>
    <source>
        <strain evidence="1">PS10</strain>
    </source>
</reference>
<protein>
    <submittedName>
        <fullName evidence="1">Uncharacterized protein</fullName>
    </submittedName>
</protein>
<gene>
    <name evidence="1" type="ORF">NYG85_11860</name>
</gene>
<dbReference type="EMBL" id="JANURM010000042">
    <property type="protein sequence ID" value="MDL0090050.1"/>
    <property type="molecule type" value="Genomic_DNA"/>
</dbReference>
<dbReference type="Proteomes" id="UP001173801">
    <property type="component" value="Unassembled WGS sequence"/>
</dbReference>
<evidence type="ECO:0000313" key="1">
    <source>
        <dbReference type="EMBL" id="MDL0090050.1"/>
    </source>
</evidence>